<evidence type="ECO:0000313" key="2">
    <source>
        <dbReference type="EMBL" id="MCV7026545.1"/>
    </source>
</evidence>
<gene>
    <name evidence="2" type="ORF">H7I77_24840</name>
    <name evidence="1" type="ORF">RMCN_2545</name>
</gene>
<dbReference type="Proteomes" id="UP001207528">
    <property type="component" value="Unassembled WGS sequence"/>
</dbReference>
<comment type="caution">
    <text evidence="2">The sequence shown here is derived from an EMBL/GenBank/DDBJ whole genome shotgun (WGS) entry which is preliminary data.</text>
</comment>
<reference evidence="1 3" key="1">
    <citation type="journal article" date="2016" name="Genome Announc.">
        <title>Draft Genome Sequences of Five Rapidly Growing Mycobacterium Species, M. thermoresistibile, M. fortuitum subsp. acetamidolyticum, M. canariasense, M. brisbanense, and M. novocastrense.</title>
        <authorList>
            <person name="Katahira K."/>
            <person name="Ogura Y."/>
            <person name="Gotoh Y."/>
            <person name="Hayashi T."/>
        </authorList>
    </citation>
    <scope>NUCLEOTIDE SEQUENCE [LARGE SCALE GENOMIC DNA]</scope>
    <source>
        <strain evidence="1 3">JCM18114</strain>
    </source>
</reference>
<reference evidence="2" key="3">
    <citation type="journal article" date="2022" name="BMC Genomics">
        <title>Comparative genome analysis of mycobacteria focusing on tRNA and non-coding RNA.</title>
        <authorList>
            <person name="Behra P.R.K."/>
            <person name="Pettersson B.M.F."/>
            <person name="Ramesh M."/>
            <person name="Das S."/>
            <person name="Dasgupta S."/>
            <person name="Kirsebom L.A."/>
        </authorList>
    </citation>
    <scope>NUCLEOTIDE SEQUENCE</scope>
    <source>
        <strain evidence="2">DSM 44203</strain>
    </source>
</reference>
<dbReference type="EMBL" id="BCTA01000030">
    <property type="protein sequence ID" value="GAT09412.1"/>
    <property type="molecule type" value="Genomic_DNA"/>
</dbReference>
<organism evidence="2 4">
    <name type="scientific">Mycolicibacterium novocastrense</name>
    <name type="common">Mycobacterium novocastrense</name>
    <dbReference type="NCBI Taxonomy" id="59813"/>
    <lineage>
        <taxon>Bacteria</taxon>
        <taxon>Bacillati</taxon>
        <taxon>Actinomycetota</taxon>
        <taxon>Actinomycetes</taxon>
        <taxon>Mycobacteriales</taxon>
        <taxon>Mycobacteriaceae</taxon>
        <taxon>Mycolicibacterium</taxon>
    </lineage>
</organism>
<dbReference type="EMBL" id="JACKTI010000067">
    <property type="protein sequence ID" value="MCV7026545.1"/>
    <property type="molecule type" value="Genomic_DNA"/>
</dbReference>
<keyword evidence="3" id="KW-1185">Reference proteome</keyword>
<evidence type="ECO:0000313" key="3">
    <source>
        <dbReference type="Proteomes" id="UP000069773"/>
    </source>
</evidence>
<sequence length="61" mass="6732">MGLIPVFGEMKEQVEEAFELLTRAVTALEVLAVEQKRANDLYVEANSGSLPRVQKATKLAQ</sequence>
<name>A0AAW5SR11_MYCNV</name>
<protein>
    <submittedName>
        <fullName evidence="2">Uncharacterized protein</fullName>
    </submittedName>
</protein>
<accession>A0AAW5SR11</accession>
<evidence type="ECO:0000313" key="1">
    <source>
        <dbReference type="EMBL" id="GAT09412.1"/>
    </source>
</evidence>
<dbReference type="Proteomes" id="UP000069773">
    <property type="component" value="Unassembled WGS sequence"/>
</dbReference>
<reference evidence="2" key="2">
    <citation type="submission" date="2020-07" db="EMBL/GenBank/DDBJ databases">
        <authorList>
            <person name="Pettersson B.M.F."/>
            <person name="Behra P.R.K."/>
            <person name="Ramesh M."/>
            <person name="Das S."/>
            <person name="Dasgupta S."/>
            <person name="Kirsebom L.A."/>
        </authorList>
    </citation>
    <scope>NUCLEOTIDE SEQUENCE</scope>
    <source>
        <strain evidence="2">DSM 44203</strain>
    </source>
</reference>
<dbReference type="RefSeq" id="WP_064405940.1">
    <property type="nucleotide sequence ID" value="NZ_BCTA01000030.1"/>
</dbReference>
<dbReference type="AlphaFoldDB" id="A0AAW5SR11"/>
<proteinExistence type="predicted"/>
<evidence type="ECO:0000313" key="4">
    <source>
        <dbReference type="Proteomes" id="UP001207528"/>
    </source>
</evidence>